<evidence type="ECO:0000313" key="2">
    <source>
        <dbReference type="Proteomes" id="UP000186919"/>
    </source>
</evidence>
<dbReference type="Gene3D" id="1.10.287.1060">
    <property type="entry name" value="ESAT-6-like"/>
    <property type="match status" value="1"/>
</dbReference>
<comment type="caution">
    <text evidence="1">The sequence shown here is derived from an EMBL/GenBank/DDBJ whole genome shotgun (WGS) entry which is preliminary data.</text>
</comment>
<evidence type="ECO:0008006" key="3">
    <source>
        <dbReference type="Google" id="ProtNLM"/>
    </source>
</evidence>
<reference evidence="1 2" key="1">
    <citation type="submission" date="2016-01" db="EMBL/GenBank/DDBJ databases">
        <title>Mycobacterium immunogenum strain CD11_6 genome sequencing and assembly.</title>
        <authorList>
            <person name="Kaur G."/>
            <person name="Nair G.R."/>
            <person name="Mayilraj S."/>
        </authorList>
    </citation>
    <scope>NUCLEOTIDE SEQUENCE [LARGE SCALE GENOMIC DNA]</scope>
    <source>
        <strain evidence="1 2">CD11-6</strain>
    </source>
</reference>
<proteinExistence type="predicted"/>
<dbReference type="Pfam" id="PF06013">
    <property type="entry name" value="WXG100"/>
    <property type="match status" value="1"/>
</dbReference>
<dbReference type="RefSeq" id="WP_064627193.1">
    <property type="nucleotide sequence ID" value="NZ_LQYE01000001.1"/>
</dbReference>
<dbReference type="InterPro" id="IPR036689">
    <property type="entry name" value="ESAT-6-like_sf"/>
</dbReference>
<gene>
    <name evidence="1" type="ORF">AWB85_01240</name>
</gene>
<dbReference type="EMBL" id="LQYE01000001">
    <property type="protein sequence ID" value="OAT70053.1"/>
    <property type="molecule type" value="Genomic_DNA"/>
</dbReference>
<sequence>MTERKYNLGEMGEFISYLTKQETALKDAAQQVKKAAEGILSEYTGKGADAFRDTQQQWQQAFEKHVESLGTMRKRITIARDNYQKAETANSQMHS</sequence>
<organism evidence="1 2">
    <name type="scientific">Mycobacteroides immunogenum</name>
    <dbReference type="NCBI Taxonomy" id="83262"/>
    <lineage>
        <taxon>Bacteria</taxon>
        <taxon>Bacillati</taxon>
        <taxon>Actinomycetota</taxon>
        <taxon>Actinomycetes</taxon>
        <taxon>Mycobacteriales</taxon>
        <taxon>Mycobacteriaceae</taxon>
        <taxon>Mycobacteroides</taxon>
    </lineage>
</organism>
<dbReference type="SUPFAM" id="SSF140453">
    <property type="entry name" value="EsxAB dimer-like"/>
    <property type="match status" value="1"/>
</dbReference>
<dbReference type="AlphaFoldDB" id="A0A179VG97"/>
<protein>
    <recommendedName>
        <fullName evidence="3">WXG100 family type VII secretion target</fullName>
    </recommendedName>
</protein>
<evidence type="ECO:0000313" key="1">
    <source>
        <dbReference type="EMBL" id="OAT70053.1"/>
    </source>
</evidence>
<accession>A0A179VG97</accession>
<dbReference type="InterPro" id="IPR010310">
    <property type="entry name" value="T7SS_ESAT-6-like"/>
</dbReference>
<name>A0A179VG97_9MYCO</name>
<dbReference type="Proteomes" id="UP000186919">
    <property type="component" value="Unassembled WGS sequence"/>
</dbReference>